<dbReference type="InterPro" id="IPR050194">
    <property type="entry name" value="Glycosyltransferase_grp1"/>
</dbReference>
<evidence type="ECO:0000256" key="3">
    <source>
        <dbReference type="ARBA" id="ARBA00022676"/>
    </source>
</evidence>
<reference evidence="8 9" key="1">
    <citation type="submission" date="2019-02" db="EMBL/GenBank/DDBJ databases">
        <title>Deep-cultivation of Planctomycetes and their phenomic and genomic characterization uncovers novel biology.</title>
        <authorList>
            <person name="Wiegand S."/>
            <person name="Jogler M."/>
            <person name="Boedeker C."/>
            <person name="Pinto D."/>
            <person name="Vollmers J."/>
            <person name="Rivas-Marin E."/>
            <person name="Kohn T."/>
            <person name="Peeters S.H."/>
            <person name="Heuer A."/>
            <person name="Rast P."/>
            <person name="Oberbeckmann S."/>
            <person name="Bunk B."/>
            <person name="Jeske O."/>
            <person name="Meyerdierks A."/>
            <person name="Storesund J.E."/>
            <person name="Kallscheuer N."/>
            <person name="Luecker S."/>
            <person name="Lage O.M."/>
            <person name="Pohl T."/>
            <person name="Merkel B.J."/>
            <person name="Hornburger P."/>
            <person name="Mueller R.-W."/>
            <person name="Bruemmer F."/>
            <person name="Labrenz M."/>
            <person name="Spormann A.M."/>
            <person name="Op den Camp H."/>
            <person name="Overmann J."/>
            <person name="Amann R."/>
            <person name="Jetten M.S.M."/>
            <person name="Mascher T."/>
            <person name="Medema M.H."/>
            <person name="Devos D.P."/>
            <person name="Kaster A.-K."/>
            <person name="Ovreas L."/>
            <person name="Rohde M."/>
            <person name="Galperin M.Y."/>
            <person name="Jogler C."/>
        </authorList>
    </citation>
    <scope>NUCLEOTIDE SEQUENCE [LARGE SCALE GENOMIC DNA]</scope>
    <source>
        <strain evidence="8 9">Poly30</strain>
    </source>
</reference>
<keyword evidence="3 8" id="KW-0328">Glycosyltransferase</keyword>
<dbReference type="EMBL" id="CP036434">
    <property type="protein sequence ID" value="QDV07507.1"/>
    <property type="molecule type" value="Genomic_DNA"/>
</dbReference>
<proteinExistence type="predicted"/>
<sequence length="462" mass="48105">MKASKMNVLVLGWEYPPAVAGGLGAACQGLTRALAARGHGVQLALPDACRPYHPPGHGSGEAEAIFLGTSSGEAGVEDARGALFHPYASDEVHAATQDPGRGPAGWGAAGARLYGRDLIPSVRAYTRSAVERLAHLDFDVIHAHDWMTFPAALQLRLATGRPVCLHVHSTAYDRGGSPEVAGQLGLERGSIASVERAGVRTADAVAAVSAYTGRVLVDHYGADSDRIRVVHNAPSRHHALSGAASGQNAAPSPAASAPGRPVSPRTQKTVLCLGRLTRQKGVSFLLRAAKVVLMSHPDARFLVAGEGEERTRLIEMVAELGLAGKVHFLGSISDEAKVKAYREADVFVLPSVSEPFGLTPLEALAEGTPVVLSKASGVAEVLPSAPAVEPWDYVGMASEISALLDSRGKPGGLAERLVASGQREMASLSWDRSAAALESALAFAISRGGRVVPTLQEPVAKS</sequence>
<feature type="domain" description="Glycosyl transferase family 1" evidence="6">
    <location>
        <begin position="263"/>
        <end position="382"/>
    </location>
</feature>
<dbReference type="RefSeq" id="WP_145198598.1">
    <property type="nucleotide sequence ID" value="NZ_CP036434.1"/>
</dbReference>
<evidence type="ECO:0000256" key="2">
    <source>
        <dbReference type="ARBA" id="ARBA00012588"/>
    </source>
</evidence>
<evidence type="ECO:0000259" key="7">
    <source>
        <dbReference type="Pfam" id="PF08323"/>
    </source>
</evidence>
<feature type="domain" description="Starch synthase catalytic" evidence="7">
    <location>
        <begin position="7"/>
        <end position="218"/>
    </location>
</feature>
<dbReference type="PANTHER" id="PTHR45947">
    <property type="entry name" value="SULFOQUINOVOSYL TRANSFERASE SQD2"/>
    <property type="match status" value="1"/>
</dbReference>
<dbReference type="PROSITE" id="PS51257">
    <property type="entry name" value="PROKAR_LIPOPROTEIN"/>
    <property type="match status" value="1"/>
</dbReference>
<dbReference type="AlphaFoldDB" id="A0A518ETT6"/>
<evidence type="ECO:0000256" key="1">
    <source>
        <dbReference type="ARBA" id="ARBA00001478"/>
    </source>
</evidence>
<dbReference type="InterPro" id="IPR013534">
    <property type="entry name" value="Starch_synth_cat_dom"/>
</dbReference>
<feature type="compositionally biased region" description="Low complexity" evidence="5">
    <location>
        <begin position="241"/>
        <end position="264"/>
    </location>
</feature>
<comment type="catalytic activity">
    <reaction evidence="1">
        <text>[(1-&gt;4)-alpha-D-glucosyl](n) + ADP-alpha-D-glucose = [(1-&gt;4)-alpha-D-glucosyl](n+1) + ADP + H(+)</text>
        <dbReference type="Rhea" id="RHEA:18189"/>
        <dbReference type="Rhea" id="RHEA-COMP:9584"/>
        <dbReference type="Rhea" id="RHEA-COMP:9587"/>
        <dbReference type="ChEBI" id="CHEBI:15378"/>
        <dbReference type="ChEBI" id="CHEBI:15444"/>
        <dbReference type="ChEBI" id="CHEBI:57498"/>
        <dbReference type="ChEBI" id="CHEBI:456216"/>
        <dbReference type="EC" id="2.4.1.21"/>
    </reaction>
</comment>
<dbReference type="CDD" id="cd03801">
    <property type="entry name" value="GT4_PimA-like"/>
    <property type="match status" value="1"/>
</dbReference>
<evidence type="ECO:0000259" key="6">
    <source>
        <dbReference type="Pfam" id="PF00534"/>
    </source>
</evidence>
<evidence type="ECO:0000313" key="8">
    <source>
        <dbReference type="EMBL" id="QDV07507.1"/>
    </source>
</evidence>
<dbReference type="Pfam" id="PF00534">
    <property type="entry name" value="Glycos_transf_1"/>
    <property type="match status" value="1"/>
</dbReference>
<dbReference type="GO" id="GO:0009011">
    <property type="term" value="F:alpha-1,4-glucan glucosyltransferase (ADP-glucose donor) activity"/>
    <property type="evidence" value="ECO:0007669"/>
    <property type="project" value="UniProtKB-EC"/>
</dbReference>
<dbReference type="OrthoDB" id="9781413at2"/>
<name>A0A518ETT6_9BACT</name>
<keyword evidence="4 8" id="KW-0808">Transferase</keyword>
<dbReference type="EC" id="2.4.1.21" evidence="2"/>
<protein>
    <recommendedName>
        <fullName evidence="2">starch synthase</fullName>
        <ecNumber evidence="2">2.4.1.21</ecNumber>
    </recommendedName>
</protein>
<dbReference type="InterPro" id="IPR001296">
    <property type="entry name" value="Glyco_trans_1"/>
</dbReference>
<dbReference type="Pfam" id="PF08323">
    <property type="entry name" value="Glyco_transf_5"/>
    <property type="match status" value="1"/>
</dbReference>
<dbReference type="PANTHER" id="PTHR45947:SF3">
    <property type="entry name" value="SULFOQUINOVOSYL TRANSFERASE SQD2"/>
    <property type="match status" value="1"/>
</dbReference>
<gene>
    <name evidence="8" type="ORF">Poly30_30330</name>
</gene>
<evidence type="ECO:0000256" key="4">
    <source>
        <dbReference type="ARBA" id="ARBA00022679"/>
    </source>
</evidence>
<dbReference type="Proteomes" id="UP000320390">
    <property type="component" value="Chromosome"/>
</dbReference>
<feature type="region of interest" description="Disordered" evidence="5">
    <location>
        <begin position="238"/>
        <end position="265"/>
    </location>
</feature>
<evidence type="ECO:0000313" key="9">
    <source>
        <dbReference type="Proteomes" id="UP000320390"/>
    </source>
</evidence>
<dbReference type="SUPFAM" id="SSF53756">
    <property type="entry name" value="UDP-Glycosyltransferase/glycogen phosphorylase"/>
    <property type="match status" value="1"/>
</dbReference>
<keyword evidence="9" id="KW-1185">Reference proteome</keyword>
<organism evidence="8 9">
    <name type="scientific">Saltatorellus ferox</name>
    <dbReference type="NCBI Taxonomy" id="2528018"/>
    <lineage>
        <taxon>Bacteria</taxon>
        <taxon>Pseudomonadati</taxon>
        <taxon>Planctomycetota</taxon>
        <taxon>Planctomycetia</taxon>
        <taxon>Planctomycetia incertae sedis</taxon>
        <taxon>Saltatorellus</taxon>
    </lineage>
</organism>
<evidence type="ECO:0000256" key="5">
    <source>
        <dbReference type="SAM" id="MobiDB-lite"/>
    </source>
</evidence>
<accession>A0A518ETT6</accession>
<dbReference type="Gene3D" id="3.40.50.2000">
    <property type="entry name" value="Glycogen Phosphorylase B"/>
    <property type="match status" value="2"/>
</dbReference>